<dbReference type="InterPro" id="IPR050834">
    <property type="entry name" value="Glycosyltransf_2"/>
</dbReference>
<keyword evidence="2" id="KW-0328">Glycosyltransferase</keyword>
<evidence type="ECO:0000313" key="7">
    <source>
        <dbReference type="Proteomes" id="UP000606935"/>
    </source>
</evidence>
<comment type="caution">
    <text evidence="6">The sequence shown here is derived from an EMBL/GenBank/DDBJ whole genome shotgun (WGS) entry which is preliminary data.</text>
</comment>
<proteinExistence type="inferred from homology"/>
<keyword evidence="3 6" id="KW-0808">Transferase</keyword>
<evidence type="ECO:0000313" key="6">
    <source>
        <dbReference type="EMBL" id="GGO63551.1"/>
    </source>
</evidence>
<sequence>MAVYQEDRVEWVKQAVDSILEQTFRDFLLFVVVDGPLPSPILSFLQAAEQQTEQLVVLIGTENLGLSSCMNEVIERCAVLSPKYLFRMDADDISEVKRLEKQVSFFERHPHVSVLGTSLVEINEAGVEVGGRKLPLSHQEIFDFLPKRCSMNHPTVAFRYSVFEHGFRYRKELKNTQDYFLWIELMQAGYIFENLSERLLKFRRVNDFYKRRGFDKSINEFKARWFAMNKLKRYSLSNILYAVSVLALRIMPAKVVKLAYKLDRFILDKLVKH</sequence>
<feature type="domain" description="Glycosyltransferase 2-like" evidence="5">
    <location>
        <begin position="2"/>
        <end position="165"/>
    </location>
</feature>
<evidence type="ECO:0000256" key="3">
    <source>
        <dbReference type="ARBA" id="ARBA00022679"/>
    </source>
</evidence>
<evidence type="ECO:0000256" key="4">
    <source>
        <dbReference type="SAM" id="Phobius"/>
    </source>
</evidence>
<dbReference type="GO" id="GO:0016757">
    <property type="term" value="F:glycosyltransferase activity"/>
    <property type="evidence" value="ECO:0007669"/>
    <property type="project" value="UniProtKB-KW"/>
</dbReference>
<keyword evidence="4" id="KW-1133">Transmembrane helix</keyword>
<dbReference type="Pfam" id="PF00535">
    <property type="entry name" value="Glycos_transf_2"/>
    <property type="match status" value="1"/>
</dbReference>
<feature type="transmembrane region" description="Helical" evidence="4">
    <location>
        <begin position="239"/>
        <end position="260"/>
    </location>
</feature>
<reference evidence="6" key="2">
    <citation type="submission" date="2020-09" db="EMBL/GenBank/DDBJ databases">
        <authorList>
            <person name="Sun Q."/>
            <person name="Zhou Y."/>
        </authorList>
    </citation>
    <scope>NUCLEOTIDE SEQUENCE</scope>
    <source>
        <strain evidence="6">CGMCC 1.7086</strain>
    </source>
</reference>
<dbReference type="Proteomes" id="UP000606935">
    <property type="component" value="Unassembled WGS sequence"/>
</dbReference>
<dbReference type="PANTHER" id="PTHR43685:SF5">
    <property type="entry name" value="GLYCOSYLTRANSFERASE EPSE-RELATED"/>
    <property type="match status" value="1"/>
</dbReference>
<dbReference type="SUPFAM" id="SSF53448">
    <property type="entry name" value="Nucleotide-diphospho-sugar transferases"/>
    <property type="match status" value="1"/>
</dbReference>
<keyword evidence="7" id="KW-1185">Reference proteome</keyword>
<dbReference type="Gene3D" id="3.90.550.10">
    <property type="entry name" value="Spore Coat Polysaccharide Biosynthesis Protein SpsA, Chain A"/>
    <property type="match status" value="1"/>
</dbReference>
<evidence type="ECO:0000259" key="5">
    <source>
        <dbReference type="Pfam" id="PF00535"/>
    </source>
</evidence>
<organism evidence="6 7">
    <name type="scientific">Bowmanella pacifica</name>
    <dbReference type="NCBI Taxonomy" id="502051"/>
    <lineage>
        <taxon>Bacteria</taxon>
        <taxon>Pseudomonadati</taxon>
        <taxon>Pseudomonadota</taxon>
        <taxon>Gammaproteobacteria</taxon>
        <taxon>Alteromonadales</taxon>
        <taxon>Alteromonadaceae</taxon>
        <taxon>Bowmanella</taxon>
    </lineage>
</organism>
<accession>A0A918DFT6</accession>
<keyword evidence="4" id="KW-0812">Transmembrane</keyword>
<reference evidence="6" key="1">
    <citation type="journal article" date="2014" name="Int. J. Syst. Evol. Microbiol.">
        <title>Complete genome sequence of Corynebacterium casei LMG S-19264T (=DSM 44701T), isolated from a smear-ripened cheese.</title>
        <authorList>
            <consortium name="US DOE Joint Genome Institute (JGI-PGF)"/>
            <person name="Walter F."/>
            <person name="Albersmeier A."/>
            <person name="Kalinowski J."/>
            <person name="Ruckert C."/>
        </authorList>
    </citation>
    <scope>NUCLEOTIDE SEQUENCE</scope>
    <source>
        <strain evidence="6">CGMCC 1.7086</strain>
    </source>
</reference>
<dbReference type="EMBL" id="BMLS01000001">
    <property type="protein sequence ID" value="GGO63551.1"/>
    <property type="molecule type" value="Genomic_DNA"/>
</dbReference>
<name>A0A918DFT6_9ALTE</name>
<evidence type="ECO:0000256" key="1">
    <source>
        <dbReference type="ARBA" id="ARBA00006739"/>
    </source>
</evidence>
<protein>
    <submittedName>
        <fullName evidence="6">Glycosyl transferase</fullName>
    </submittedName>
</protein>
<dbReference type="AlphaFoldDB" id="A0A918DFT6"/>
<comment type="similarity">
    <text evidence="1">Belongs to the glycosyltransferase 2 family.</text>
</comment>
<keyword evidence="4" id="KW-0472">Membrane</keyword>
<evidence type="ECO:0000256" key="2">
    <source>
        <dbReference type="ARBA" id="ARBA00022676"/>
    </source>
</evidence>
<dbReference type="InterPro" id="IPR029044">
    <property type="entry name" value="Nucleotide-diphossugar_trans"/>
</dbReference>
<dbReference type="InterPro" id="IPR001173">
    <property type="entry name" value="Glyco_trans_2-like"/>
</dbReference>
<gene>
    <name evidence="6" type="ORF">GCM10010982_00850</name>
</gene>
<dbReference type="PANTHER" id="PTHR43685">
    <property type="entry name" value="GLYCOSYLTRANSFERASE"/>
    <property type="match status" value="1"/>
</dbReference>